<dbReference type="EMBL" id="CM046123">
    <property type="protein sequence ID" value="KAI8439824.1"/>
    <property type="molecule type" value="Genomic_DNA"/>
</dbReference>
<sequence length="546" mass="59862">MDNLSILTSDIRLAFSKKQHLVGCFLDISAAYDNVLLPVLRAKMLQLSIPARIVHFVCKLFIGRTIKIRSGNSFLPPRTLWQGLPQGSVLSPLLYNIYTYDIEQSVSPFCSILQYADDLVLYTSSQSTDAAPSKLNEALSYLKIWLDDHGLTLSPSKSCIVTFTRSRSIPIMDIRYDDEVIPCLDAVKFLGVFLDSKMTGVPHLEYVTSKCEKGINVLRALSGVWWGAHPYCQKLVYNAVIRSQFDYGSLVIEPCNKNALKKLDLIQAKCLRITLGAMKSSPKIAMQVECLDPPLSLRRQYLADRFIFKACSISNHPLLPRLEELSQEVSENTMAATCVVQPLDLIKTRMQLSGGARSSFAVAGEIVAREGFVSLYTGLSAGSCDKPLILPQGSGFTIYSSIGIKTPEYSTFFRRNAGAAPSFGTKTLLGVAAGSIGAFVGPAEVALIRMTADGRLPADQRRNYKNVADALIRIVRGGRAEAVARATPTVGRAMVVNAAQLSTYSQRHRIASLASLPRADGEWTTRCPHACGHNEWTPKVEAVMQG</sequence>
<gene>
    <name evidence="1" type="ORF">MSG28_013491</name>
</gene>
<organism evidence="1 2">
    <name type="scientific">Choristoneura fumiferana</name>
    <name type="common">Spruce budworm moth</name>
    <name type="synonym">Archips fumiferana</name>
    <dbReference type="NCBI Taxonomy" id="7141"/>
    <lineage>
        <taxon>Eukaryota</taxon>
        <taxon>Metazoa</taxon>
        <taxon>Ecdysozoa</taxon>
        <taxon>Arthropoda</taxon>
        <taxon>Hexapoda</taxon>
        <taxon>Insecta</taxon>
        <taxon>Pterygota</taxon>
        <taxon>Neoptera</taxon>
        <taxon>Endopterygota</taxon>
        <taxon>Lepidoptera</taxon>
        <taxon>Glossata</taxon>
        <taxon>Ditrysia</taxon>
        <taxon>Tortricoidea</taxon>
        <taxon>Tortricidae</taxon>
        <taxon>Tortricinae</taxon>
        <taxon>Choristoneura</taxon>
    </lineage>
</organism>
<dbReference type="Proteomes" id="UP001064048">
    <property type="component" value="Chromosome 23"/>
</dbReference>
<name>A0ACC0KU25_CHOFU</name>
<evidence type="ECO:0000313" key="1">
    <source>
        <dbReference type="EMBL" id="KAI8439824.1"/>
    </source>
</evidence>
<accession>A0ACC0KU25</accession>
<evidence type="ECO:0000313" key="2">
    <source>
        <dbReference type="Proteomes" id="UP001064048"/>
    </source>
</evidence>
<keyword evidence="2" id="KW-1185">Reference proteome</keyword>
<comment type="caution">
    <text evidence="1">The sequence shown here is derived from an EMBL/GenBank/DDBJ whole genome shotgun (WGS) entry which is preliminary data.</text>
</comment>
<reference evidence="1 2" key="1">
    <citation type="journal article" date="2022" name="Genome Biol. Evol.">
        <title>The Spruce Budworm Genome: Reconstructing the Evolutionary History of Antifreeze Proteins.</title>
        <authorList>
            <person name="Beliveau C."/>
            <person name="Gagne P."/>
            <person name="Picq S."/>
            <person name="Vernygora O."/>
            <person name="Keeling C.I."/>
            <person name="Pinkney K."/>
            <person name="Doucet D."/>
            <person name="Wen F."/>
            <person name="Johnston J.S."/>
            <person name="Maaroufi H."/>
            <person name="Boyle B."/>
            <person name="Laroche J."/>
            <person name="Dewar K."/>
            <person name="Juretic N."/>
            <person name="Blackburn G."/>
            <person name="Nisole A."/>
            <person name="Brunet B."/>
            <person name="Brandao M."/>
            <person name="Lumley L."/>
            <person name="Duan J."/>
            <person name="Quan G."/>
            <person name="Lucarotti C.J."/>
            <person name="Roe A.D."/>
            <person name="Sperling F.A.H."/>
            <person name="Levesque R.C."/>
            <person name="Cusson M."/>
        </authorList>
    </citation>
    <scope>NUCLEOTIDE SEQUENCE [LARGE SCALE GENOMIC DNA]</scope>
    <source>
        <strain evidence="1">Glfc:IPQL:Cfum</strain>
    </source>
</reference>
<protein>
    <submittedName>
        <fullName evidence="1">Uncharacterized protein</fullName>
    </submittedName>
</protein>
<proteinExistence type="predicted"/>